<name>A0ABZ1TVP2_9ACTN</name>
<reference evidence="1" key="1">
    <citation type="submission" date="2022-10" db="EMBL/GenBank/DDBJ databases">
        <title>The complete genomes of actinobacterial strains from the NBC collection.</title>
        <authorList>
            <person name="Joergensen T.S."/>
            <person name="Alvarez Arevalo M."/>
            <person name="Sterndorff E.B."/>
            <person name="Faurdal D."/>
            <person name="Vuksanovic O."/>
            <person name="Mourched A.-S."/>
            <person name="Charusanti P."/>
            <person name="Shaw S."/>
            <person name="Blin K."/>
            <person name="Weber T."/>
        </authorList>
    </citation>
    <scope>NUCLEOTIDE SEQUENCE</scope>
    <source>
        <strain evidence="1">NBC_00222</strain>
    </source>
</reference>
<dbReference type="Proteomes" id="UP001432222">
    <property type="component" value="Chromosome"/>
</dbReference>
<gene>
    <name evidence="1" type="primary">blsF</name>
    <name evidence="1" type="ORF">OHA16_01470</name>
</gene>
<evidence type="ECO:0000313" key="1">
    <source>
        <dbReference type="EMBL" id="WUQ81752.1"/>
    </source>
</evidence>
<dbReference type="EMBL" id="CP108110">
    <property type="protein sequence ID" value="WUQ81752.1"/>
    <property type="molecule type" value="Genomic_DNA"/>
</dbReference>
<organism evidence="1 2">
    <name type="scientific">Kitasatospora purpeofusca</name>
    <dbReference type="NCBI Taxonomy" id="67352"/>
    <lineage>
        <taxon>Bacteria</taxon>
        <taxon>Bacillati</taxon>
        <taxon>Actinomycetota</taxon>
        <taxon>Actinomycetes</taxon>
        <taxon>Kitasatosporales</taxon>
        <taxon>Streptomycetaceae</taxon>
        <taxon>Kitasatospora</taxon>
    </lineage>
</organism>
<dbReference type="RefSeq" id="WP_328952827.1">
    <property type="nucleotide sequence ID" value="NZ_CP108110.1"/>
</dbReference>
<dbReference type="InterPro" id="IPR031013">
    <property type="entry name" value="CGA_synth-rel"/>
</dbReference>
<protein>
    <submittedName>
        <fullName evidence="1">CGA synthase-related protein</fullName>
    </submittedName>
</protein>
<evidence type="ECO:0000313" key="2">
    <source>
        <dbReference type="Proteomes" id="UP001432222"/>
    </source>
</evidence>
<sequence>MAVLTTGPAVPATGPTLLLACREQQLDSVLALRRVAAHLGDLPRSTDNGHALPGQTLPGAALVCDEEATTERLARLGVPVLHLRSAPGAALAPLPADRMLARAQWPGWLEHPAGERPTGLLAPARLSRRRERRGTLLLLSFWDVPPSEAESFAAGPLPALVREAVRRTGSCAVVGDTGLAPVREATAGLPGVTVDAAAEADADELHARAELLLASPTWAAVALAQARRAPLAFLPALGTAQRDLAERVTRLVPVPRATDPTDLALWQPPSAEEQWGAVGPGLDDLRGAQGVARTVRQLLLAPP</sequence>
<keyword evidence="2" id="KW-1185">Reference proteome</keyword>
<dbReference type="NCBIfam" id="TIGR04469">
    <property type="entry name" value="CGA_synth_rel"/>
    <property type="match status" value="1"/>
</dbReference>
<proteinExistence type="predicted"/>
<accession>A0ABZ1TVP2</accession>